<dbReference type="PANTHER" id="PTHR43201">
    <property type="entry name" value="ACYL-COA SYNTHETASE"/>
    <property type="match status" value="1"/>
</dbReference>
<gene>
    <name evidence="5" type="ORF">ACFOU2_16305</name>
</gene>
<dbReference type="PROSITE" id="PS00455">
    <property type="entry name" value="AMP_BINDING"/>
    <property type="match status" value="1"/>
</dbReference>
<evidence type="ECO:0000256" key="2">
    <source>
        <dbReference type="ARBA" id="ARBA00022598"/>
    </source>
</evidence>
<organism evidence="5 6">
    <name type="scientific">Bacillus songklensis</name>
    <dbReference type="NCBI Taxonomy" id="1069116"/>
    <lineage>
        <taxon>Bacteria</taxon>
        <taxon>Bacillati</taxon>
        <taxon>Bacillota</taxon>
        <taxon>Bacilli</taxon>
        <taxon>Bacillales</taxon>
        <taxon>Bacillaceae</taxon>
        <taxon>Bacillus</taxon>
    </lineage>
</organism>
<keyword evidence="2" id="KW-0436">Ligase</keyword>
<comment type="caution">
    <text evidence="5">The sequence shown here is derived from an EMBL/GenBank/DDBJ whole genome shotgun (WGS) entry which is preliminary data.</text>
</comment>
<evidence type="ECO:0000313" key="6">
    <source>
        <dbReference type="Proteomes" id="UP001595752"/>
    </source>
</evidence>
<dbReference type="Pfam" id="PF00501">
    <property type="entry name" value="AMP-binding"/>
    <property type="match status" value="1"/>
</dbReference>
<dbReference type="Proteomes" id="UP001595752">
    <property type="component" value="Unassembled WGS sequence"/>
</dbReference>
<accession>A0ABV8B4Y9</accession>
<proteinExistence type="inferred from homology"/>
<dbReference type="Gene3D" id="3.40.50.12780">
    <property type="entry name" value="N-terminal domain of ligase-like"/>
    <property type="match status" value="1"/>
</dbReference>
<sequence length="494" mass="55221">METLGSYMKKAFQTYPDKIAVKYQNQTITYDQLRIRSCQLANGIKSYHLKKGDRVAVLMSNRSEHIESDCAAALGGFIKVPLDYRLHPKELTYIIENSGAKLLIGEKEWIHKIDLDIPKLEVGDKYECWLQRQSDDYPKSEAVQEDDVFVIMYTSGTTGRPKGGMLSHRNMIAGALSLALACEVMTEDVIGHAASLTHGSNFLSHIAWIFGLTQVVFNKFDPKEFIDDLEREKVSVLFLVPAMIDLMIQDPDFDPKKLGHVKSINMAGAPIAAAKLQKALELLGPKLIQTYGQVEAPMVITTMPRHELGKRLESCGIAGPFVETKVVDENGKKAAPGELGEVVCRGSLVMKGYWSNPGATLDTIKNGWLHTGDVGWMDEQGYLHLVDRKKDVVISGGMNIYPREIEEVLNKHDGVKETCVIGVPDDKWGERLIAYIVGNGTCEVTEEELMKLCSRHLAAFKKPKELYIVDRLPKSPYGKILKRELRKLYGTVPQ</sequence>
<reference evidence="6" key="1">
    <citation type="journal article" date="2019" name="Int. J. Syst. Evol. Microbiol.">
        <title>The Global Catalogue of Microorganisms (GCM) 10K type strain sequencing project: providing services to taxonomists for standard genome sequencing and annotation.</title>
        <authorList>
            <consortium name="The Broad Institute Genomics Platform"/>
            <consortium name="The Broad Institute Genome Sequencing Center for Infectious Disease"/>
            <person name="Wu L."/>
            <person name="Ma J."/>
        </authorList>
    </citation>
    <scope>NUCLEOTIDE SEQUENCE [LARGE SCALE GENOMIC DNA]</scope>
    <source>
        <strain evidence="6">CCUG 61889</strain>
    </source>
</reference>
<dbReference type="InterPro" id="IPR020845">
    <property type="entry name" value="AMP-binding_CS"/>
</dbReference>
<keyword evidence="6" id="KW-1185">Reference proteome</keyword>
<dbReference type="InterPro" id="IPR042099">
    <property type="entry name" value="ANL_N_sf"/>
</dbReference>
<evidence type="ECO:0000256" key="1">
    <source>
        <dbReference type="ARBA" id="ARBA00006432"/>
    </source>
</evidence>
<name>A0ABV8B4Y9_9BACI</name>
<evidence type="ECO:0000259" key="3">
    <source>
        <dbReference type="Pfam" id="PF00501"/>
    </source>
</evidence>
<dbReference type="Gene3D" id="3.30.300.30">
    <property type="match status" value="1"/>
</dbReference>
<dbReference type="InterPro" id="IPR025110">
    <property type="entry name" value="AMP-bd_C"/>
</dbReference>
<dbReference type="RefSeq" id="WP_377916878.1">
    <property type="nucleotide sequence ID" value="NZ_JBHRZT010000067.1"/>
</dbReference>
<protein>
    <submittedName>
        <fullName evidence="5">Class I adenylate-forming enzyme family protein</fullName>
    </submittedName>
</protein>
<feature type="domain" description="AMP-binding enzyme C-terminal" evidence="4">
    <location>
        <begin position="404"/>
        <end position="479"/>
    </location>
</feature>
<dbReference type="SUPFAM" id="SSF56801">
    <property type="entry name" value="Acetyl-CoA synthetase-like"/>
    <property type="match status" value="1"/>
</dbReference>
<dbReference type="Pfam" id="PF13193">
    <property type="entry name" value="AMP-binding_C"/>
    <property type="match status" value="1"/>
</dbReference>
<comment type="similarity">
    <text evidence="1">Belongs to the ATP-dependent AMP-binding enzyme family.</text>
</comment>
<evidence type="ECO:0000313" key="5">
    <source>
        <dbReference type="EMBL" id="MFC3884945.1"/>
    </source>
</evidence>
<evidence type="ECO:0000259" key="4">
    <source>
        <dbReference type="Pfam" id="PF13193"/>
    </source>
</evidence>
<dbReference type="EMBL" id="JBHRZT010000067">
    <property type="protein sequence ID" value="MFC3884945.1"/>
    <property type="molecule type" value="Genomic_DNA"/>
</dbReference>
<dbReference type="InterPro" id="IPR000873">
    <property type="entry name" value="AMP-dep_synth/lig_dom"/>
</dbReference>
<feature type="domain" description="AMP-dependent synthetase/ligase" evidence="3">
    <location>
        <begin position="10"/>
        <end position="354"/>
    </location>
</feature>
<dbReference type="InterPro" id="IPR045851">
    <property type="entry name" value="AMP-bd_C_sf"/>
</dbReference>
<dbReference type="PANTHER" id="PTHR43201:SF5">
    <property type="entry name" value="MEDIUM-CHAIN ACYL-COA LIGASE ACSF2, MITOCHONDRIAL"/>
    <property type="match status" value="1"/>
</dbReference>